<gene>
    <name evidence="2" type="ORF">S03H2_25745</name>
</gene>
<dbReference type="GO" id="GO:0046503">
    <property type="term" value="P:glycerolipid catabolic process"/>
    <property type="evidence" value="ECO:0007669"/>
    <property type="project" value="TreeGrafter"/>
</dbReference>
<feature type="domain" description="Peptidase S33 tripeptidyl aminopeptidase-like C-terminal" evidence="1">
    <location>
        <begin position="43"/>
        <end position="110"/>
    </location>
</feature>
<dbReference type="EMBL" id="BARU01014666">
    <property type="protein sequence ID" value="GAH35414.1"/>
    <property type="molecule type" value="Genomic_DNA"/>
</dbReference>
<dbReference type="Pfam" id="PF08386">
    <property type="entry name" value="Abhydrolase_4"/>
    <property type="match status" value="1"/>
</dbReference>
<evidence type="ECO:0000259" key="1">
    <source>
        <dbReference type="Pfam" id="PF08386"/>
    </source>
</evidence>
<comment type="caution">
    <text evidence="2">The sequence shown here is derived from an EMBL/GenBank/DDBJ whole genome shotgun (WGS) entry which is preliminary data.</text>
</comment>
<accession>X1G1F0</accession>
<dbReference type="PANTHER" id="PTHR43433">
    <property type="entry name" value="HYDROLASE, ALPHA/BETA FOLD FAMILY PROTEIN"/>
    <property type="match status" value="1"/>
</dbReference>
<dbReference type="InterPro" id="IPR050471">
    <property type="entry name" value="AB_hydrolase"/>
</dbReference>
<organism evidence="2">
    <name type="scientific">marine sediment metagenome</name>
    <dbReference type="NCBI Taxonomy" id="412755"/>
    <lineage>
        <taxon>unclassified sequences</taxon>
        <taxon>metagenomes</taxon>
        <taxon>ecological metagenomes</taxon>
    </lineage>
</organism>
<proteinExistence type="predicted"/>
<protein>
    <recommendedName>
        <fullName evidence="1">Peptidase S33 tripeptidyl aminopeptidase-like C-terminal domain-containing protein</fullName>
    </recommendedName>
</protein>
<dbReference type="SUPFAM" id="SSF53474">
    <property type="entry name" value="alpha/beta-Hydrolases"/>
    <property type="match status" value="1"/>
</dbReference>
<reference evidence="2" key="1">
    <citation type="journal article" date="2014" name="Front. Microbiol.">
        <title>High frequency of phylogenetically diverse reductive dehalogenase-homologous genes in deep subseafloor sedimentary metagenomes.</title>
        <authorList>
            <person name="Kawai M."/>
            <person name="Futagami T."/>
            <person name="Toyoda A."/>
            <person name="Takaki Y."/>
            <person name="Nishi S."/>
            <person name="Hori S."/>
            <person name="Arai W."/>
            <person name="Tsubouchi T."/>
            <person name="Morono Y."/>
            <person name="Uchiyama I."/>
            <person name="Ito T."/>
            <person name="Fujiyama A."/>
            <person name="Inagaki F."/>
            <person name="Takami H."/>
        </authorList>
    </citation>
    <scope>NUCLEOTIDE SEQUENCE</scope>
    <source>
        <strain evidence="2">Expedition CK06-06</strain>
    </source>
</reference>
<sequence>IAGPLEADDLAELEQRVARSTAYGWPGGAGVARQYAAILADRARWRQLARIAVRCLVVHGERDPLLPLAHGQDAAARIPGSRFLPLAAMGHEITPSHARAIVPEILRLLRET</sequence>
<dbReference type="AlphaFoldDB" id="X1G1F0"/>
<dbReference type="InterPro" id="IPR029058">
    <property type="entry name" value="AB_hydrolase_fold"/>
</dbReference>
<evidence type="ECO:0000313" key="2">
    <source>
        <dbReference type="EMBL" id="GAH35414.1"/>
    </source>
</evidence>
<feature type="non-terminal residue" evidence="2">
    <location>
        <position position="1"/>
    </location>
</feature>
<dbReference type="Gene3D" id="3.40.50.1820">
    <property type="entry name" value="alpha/beta hydrolase"/>
    <property type="match status" value="1"/>
</dbReference>
<dbReference type="GO" id="GO:0004806">
    <property type="term" value="F:triacylglycerol lipase activity"/>
    <property type="evidence" value="ECO:0007669"/>
    <property type="project" value="TreeGrafter"/>
</dbReference>
<name>X1G1F0_9ZZZZ</name>
<dbReference type="PANTHER" id="PTHR43433:SF5">
    <property type="entry name" value="AB HYDROLASE-1 DOMAIN-CONTAINING PROTEIN"/>
    <property type="match status" value="1"/>
</dbReference>
<dbReference type="InterPro" id="IPR013595">
    <property type="entry name" value="Pept_S33_TAP-like_C"/>
</dbReference>